<comment type="caution">
    <text evidence="2">The sequence shown here is derived from an EMBL/GenBank/DDBJ whole genome shotgun (WGS) entry which is preliminary data.</text>
</comment>
<dbReference type="Pfam" id="PF05762">
    <property type="entry name" value="VWA_CoxE"/>
    <property type="match status" value="1"/>
</dbReference>
<dbReference type="CDD" id="cd01462">
    <property type="entry name" value="VWA_YIEM_type"/>
    <property type="match status" value="1"/>
</dbReference>
<reference evidence="2" key="2">
    <citation type="submission" date="2020-09" db="EMBL/GenBank/DDBJ databases">
        <authorList>
            <person name="Sun Q."/>
            <person name="Ohkuma M."/>
        </authorList>
    </citation>
    <scope>NUCLEOTIDE SEQUENCE</scope>
    <source>
        <strain evidence="2">JCM 31311</strain>
    </source>
</reference>
<evidence type="ECO:0000313" key="2">
    <source>
        <dbReference type="EMBL" id="GGQ94118.1"/>
    </source>
</evidence>
<evidence type="ECO:0000313" key="3">
    <source>
        <dbReference type="Proteomes" id="UP000603865"/>
    </source>
</evidence>
<dbReference type="Gene3D" id="3.40.50.410">
    <property type="entry name" value="von Willebrand factor, type A domain"/>
    <property type="match status" value="1"/>
</dbReference>
<gene>
    <name evidence="2" type="ORF">GCM10008957_02820</name>
</gene>
<dbReference type="Proteomes" id="UP000603865">
    <property type="component" value="Unassembled WGS sequence"/>
</dbReference>
<dbReference type="PANTHER" id="PTHR30634:SF16">
    <property type="entry name" value="OUTER-MEMBRANE LIPOPROTEIN LOLB"/>
    <property type="match status" value="1"/>
</dbReference>
<dbReference type="AlphaFoldDB" id="A0A918BWB5"/>
<accession>A0A918BWB5</accession>
<feature type="domain" description="VWFA" evidence="1">
    <location>
        <begin position="223"/>
        <end position="382"/>
    </location>
</feature>
<dbReference type="SMART" id="SM00327">
    <property type="entry name" value="VWA"/>
    <property type="match status" value="1"/>
</dbReference>
<sequence>MTASQLDSVSPEERLRRWRLLLGGPTRSGQSADGTGCTLSDQDARLDAALAALYDQAPYGKEGKSKGKRTAGLGSSAPSVAAWLSEVRELFPQDTVRVLQADAVDRLGLRTLLLEPELMEQIEPDIHMAATLMSLKDVMPDTAKETARVVVRKVVDELMRRLAEPLRSAVSGSLNRSQRNNRPRHSEIDWSRTILKNLRHYQPEQRTIVPDRLVGYGRARRSLKDIVLCLDQSGSMASSVVYAGVFGAVLASLPAVSTRVVVFDTEVVDLSEQLSDPVDVLFGVQLGGGTDINRALGYCQGVIQRPEDTILVLISDLYEGGNERQMLGRARALVDAGVRVIALLALDDDGSPGYDHRVAAAYAGMGIPTFACTPAHFPELMATAIAGGDVNAWAASQGIATARAEEEKLTN</sequence>
<name>A0A918BWB5_9DEIO</name>
<organism evidence="2 3">
    <name type="scientific">Deinococcus ruber</name>
    <dbReference type="NCBI Taxonomy" id="1848197"/>
    <lineage>
        <taxon>Bacteria</taxon>
        <taxon>Thermotogati</taxon>
        <taxon>Deinococcota</taxon>
        <taxon>Deinococci</taxon>
        <taxon>Deinococcales</taxon>
        <taxon>Deinococcaceae</taxon>
        <taxon>Deinococcus</taxon>
    </lineage>
</organism>
<dbReference type="InterPro" id="IPR050458">
    <property type="entry name" value="LolB"/>
</dbReference>
<protein>
    <submittedName>
        <fullName evidence="2">VWA domain-containing protein</fullName>
    </submittedName>
</protein>
<dbReference type="SUPFAM" id="SSF53300">
    <property type="entry name" value="vWA-like"/>
    <property type="match status" value="1"/>
</dbReference>
<dbReference type="EMBL" id="BMQL01000001">
    <property type="protein sequence ID" value="GGQ94118.1"/>
    <property type="molecule type" value="Genomic_DNA"/>
</dbReference>
<reference evidence="2" key="1">
    <citation type="journal article" date="2014" name="Int. J. Syst. Evol. Microbiol.">
        <title>Complete genome sequence of Corynebacterium casei LMG S-19264T (=DSM 44701T), isolated from a smear-ripened cheese.</title>
        <authorList>
            <consortium name="US DOE Joint Genome Institute (JGI-PGF)"/>
            <person name="Walter F."/>
            <person name="Albersmeier A."/>
            <person name="Kalinowski J."/>
            <person name="Ruckert C."/>
        </authorList>
    </citation>
    <scope>NUCLEOTIDE SEQUENCE</scope>
    <source>
        <strain evidence="2">JCM 31311</strain>
    </source>
</reference>
<proteinExistence type="predicted"/>
<dbReference type="InterPro" id="IPR008912">
    <property type="entry name" value="Uncharacterised_CoxE"/>
</dbReference>
<keyword evidence="3" id="KW-1185">Reference proteome</keyword>
<dbReference type="PANTHER" id="PTHR30634">
    <property type="entry name" value="OUTER MEMBRANE LOLAB LIPOPROTEIN INSERTION APPARATUS"/>
    <property type="match status" value="1"/>
</dbReference>
<dbReference type="InterPro" id="IPR036465">
    <property type="entry name" value="vWFA_dom_sf"/>
</dbReference>
<evidence type="ECO:0000259" key="1">
    <source>
        <dbReference type="SMART" id="SM00327"/>
    </source>
</evidence>
<dbReference type="RefSeq" id="WP_189087684.1">
    <property type="nucleotide sequence ID" value="NZ_BMQL01000001.1"/>
</dbReference>
<dbReference type="InterPro" id="IPR002035">
    <property type="entry name" value="VWF_A"/>
</dbReference>